<proteinExistence type="predicted"/>
<accession>A0A9W8PI86</accession>
<evidence type="ECO:0000313" key="1">
    <source>
        <dbReference type="EMBL" id="KAJ4007791.1"/>
    </source>
</evidence>
<name>A0A9W8PI86_9HYPO</name>
<gene>
    <name evidence="1" type="ORF">NW766_009596</name>
</gene>
<keyword evidence="2" id="KW-1185">Reference proteome</keyword>
<evidence type="ECO:0000313" key="2">
    <source>
        <dbReference type="Proteomes" id="UP001152130"/>
    </source>
</evidence>
<sequence>MTTSAQDAGSQKKMNNETATNLSIRDLIIRNPGFAIHPLEWTAHHLELVNCHFQDASAPPDAKAPVYREDSIEKLKDLLDVYCWRSELFIDLFTDEGSPFKHMKGKPAFVFDRRNVLLADCTVFILKTSASEETVIPTAPLVAGFLDYDTVIRAREQRFAPYYSWPLNEPLLGWNKRKLRLCTPKIWTRDPYLLCVMLALAQYNWELFESERYPVRLVVHASDDKVNAHVFHADFPMGVVDQVITPSTRTNDTWPTIYHTKIAYEPYGTFVDRLTTHLLNANFETAAKGHEVGDKTVESELSIRTAALA</sequence>
<reference evidence="1" key="1">
    <citation type="submission" date="2022-10" db="EMBL/GenBank/DDBJ databases">
        <title>Fusarium specimens isolated from Avocado Roots.</title>
        <authorList>
            <person name="Stajich J."/>
            <person name="Roper C."/>
            <person name="Heimlech-Rivalta G."/>
        </authorList>
    </citation>
    <scope>NUCLEOTIDE SEQUENCE</scope>
    <source>
        <strain evidence="1">CF00143</strain>
    </source>
</reference>
<comment type="caution">
    <text evidence="1">The sequence shown here is derived from an EMBL/GenBank/DDBJ whole genome shotgun (WGS) entry which is preliminary data.</text>
</comment>
<dbReference type="AlphaFoldDB" id="A0A9W8PI86"/>
<dbReference type="EMBL" id="JAPDHF010000016">
    <property type="protein sequence ID" value="KAJ4007791.1"/>
    <property type="molecule type" value="Genomic_DNA"/>
</dbReference>
<protein>
    <submittedName>
        <fullName evidence="1">Uncharacterized protein</fullName>
    </submittedName>
</protein>
<organism evidence="1 2">
    <name type="scientific">Fusarium irregulare</name>
    <dbReference type="NCBI Taxonomy" id="2494466"/>
    <lineage>
        <taxon>Eukaryota</taxon>
        <taxon>Fungi</taxon>
        <taxon>Dikarya</taxon>
        <taxon>Ascomycota</taxon>
        <taxon>Pezizomycotina</taxon>
        <taxon>Sordariomycetes</taxon>
        <taxon>Hypocreomycetidae</taxon>
        <taxon>Hypocreales</taxon>
        <taxon>Nectriaceae</taxon>
        <taxon>Fusarium</taxon>
        <taxon>Fusarium incarnatum-equiseti species complex</taxon>
    </lineage>
</organism>
<dbReference type="Proteomes" id="UP001152130">
    <property type="component" value="Unassembled WGS sequence"/>
</dbReference>